<gene>
    <name evidence="3" type="ORF">SAMN02745664_10662</name>
</gene>
<sequence length="160" mass="18201">MPNSMPIFQKNYKVYINHTDAGGIVYHANHLTFFENCRRDWLTTLGYDGYFFDSSADNHNPQSSHHAVVHFVVNHATLDYHTPLFVDDELCVTVDSYQLRPASLIIQQSIYRPNQEKAATLGMITLACVQNDGNKIRPYRLPAAFVHALQSTHANQHQGD</sequence>
<dbReference type="Proteomes" id="UP000187495">
    <property type="component" value="Unassembled WGS sequence"/>
</dbReference>
<proteinExistence type="inferred from homology"/>
<evidence type="ECO:0000313" key="4">
    <source>
        <dbReference type="Proteomes" id="UP000187495"/>
    </source>
</evidence>
<evidence type="ECO:0000256" key="1">
    <source>
        <dbReference type="ARBA" id="ARBA00005953"/>
    </source>
</evidence>
<evidence type="ECO:0000256" key="2">
    <source>
        <dbReference type="ARBA" id="ARBA00022801"/>
    </source>
</evidence>
<dbReference type="AlphaFoldDB" id="A0A1N7ENW3"/>
<dbReference type="PANTHER" id="PTHR31793:SF37">
    <property type="entry name" value="ACYL-COA THIOESTER HYDROLASE YBGC"/>
    <property type="match status" value="1"/>
</dbReference>
<dbReference type="InterPro" id="IPR029069">
    <property type="entry name" value="HotDog_dom_sf"/>
</dbReference>
<organism evidence="3 4">
    <name type="scientific">Moraxella cuniculi DSM 21768</name>
    <dbReference type="NCBI Taxonomy" id="1122245"/>
    <lineage>
        <taxon>Bacteria</taxon>
        <taxon>Pseudomonadati</taxon>
        <taxon>Pseudomonadota</taxon>
        <taxon>Gammaproteobacteria</taxon>
        <taxon>Moraxellales</taxon>
        <taxon>Moraxellaceae</taxon>
        <taxon>Moraxella</taxon>
    </lineage>
</organism>
<dbReference type="GO" id="GO:0047617">
    <property type="term" value="F:fatty acyl-CoA hydrolase activity"/>
    <property type="evidence" value="ECO:0007669"/>
    <property type="project" value="TreeGrafter"/>
</dbReference>
<name>A0A1N7ENW3_9GAMM</name>
<keyword evidence="2 3" id="KW-0378">Hydrolase</keyword>
<reference evidence="4" key="1">
    <citation type="submission" date="2017-01" db="EMBL/GenBank/DDBJ databases">
        <authorList>
            <person name="Varghese N."/>
            <person name="Submissions S."/>
        </authorList>
    </citation>
    <scope>NUCLEOTIDE SEQUENCE [LARGE SCALE GENOMIC DNA]</scope>
    <source>
        <strain evidence="4">DSM 21768</strain>
    </source>
</reference>
<dbReference type="PANTHER" id="PTHR31793">
    <property type="entry name" value="4-HYDROXYBENZOYL-COA THIOESTERASE FAMILY MEMBER"/>
    <property type="match status" value="1"/>
</dbReference>
<dbReference type="Gene3D" id="3.10.129.10">
    <property type="entry name" value="Hotdog Thioesterase"/>
    <property type="match status" value="1"/>
</dbReference>
<dbReference type="InterPro" id="IPR006684">
    <property type="entry name" value="YbgC/YbaW"/>
</dbReference>
<keyword evidence="4" id="KW-1185">Reference proteome</keyword>
<protein>
    <submittedName>
        <fullName evidence="3">Acyl-CoA thioester hydrolase</fullName>
    </submittedName>
</protein>
<dbReference type="RefSeq" id="WP_227516551.1">
    <property type="nucleotide sequence ID" value="NZ_FTNU01000006.1"/>
</dbReference>
<dbReference type="InterPro" id="IPR050563">
    <property type="entry name" value="4-hydroxybenzoyl-CoA_TE"/>
</dbReference>
<evidence type="ECO:0000313" key="3">
    <source>
        <dbReference type="EMBL" id="SIR89781.1"/>
    </source>
</evidence>
<dbReference type="Pfam" id="PF13279">
    <property type="entry name" value="4HBT_2"/>
    <property type="match status" value="1"/>
</dbReference>
<dbReference type="EMBL" id="FTNU01000006">
    <property type="protein sequence ID" value="SIR89781.1"/>
    <property type="molecule type" value="Genomic_DNA"/>
</dbReference>
<dbReference type="SUPFAM" id="SSF54637">
    <property type="entry name" value="Thioesterase/thiol ester dehydrase-isomerase"/>
    <property type="match status" value="1"/>
</dbReference>
<accession>A0A1N7ENW3</accession>
<dbReference type="STRING" id="34061.B0189_02295"/>
<dbReference type="CDD" id="cd00586">
    <property type="entry name" value="4HBT"/>
    <property type="match status" value="1"/>
</dbReference>
<dbReference type="PIRSF" id="PIRSF003230">
    <property type="entry name" value="YbgC"/>
    <property type="match status" value="1"/>
</dbReference>
<comment type="similarity">
    <text evidence="1">Belongs to the 4-hydroxybenzoyl-CoA thioesterase family.</text>
</comment>